<dbReference type="InterPro" id="IPR051049">
    <property type="entry name" value="Dienelactone_hydrolase-like"/>
</dbReference>
<comment type="caution">
    <text evidence="2">The sequence shown here is derived from an EMBL/GenBank/DDBJ whole genome shotgun (WGS) entry which is preliminary data.</text>
</comment>
<keyword evidence="3" id="KW-1185">Reference proteome</keyword>
<protein>
    <submittedName>
        <fullName evidence="2">Carboxymethylenebutenolidase</fullName>
    </submittedName>
</protein>
<dbReference type="AlphaFoldDB" id="A0A2U2CD57"/>
<dbReference type="Proteomes" id="UP000244940">
    <property type="component" value="Unassembled WGS sequence"/>
</dbReference>
<feature type="domain" description="Dienelactone hydrolase" evidence="1">
    <location>
        <begin position="16"/>
        <end position="221"/>
    </location>
</feature>
<organism evidence="2 3">
    <name type="scientific">Pararhodobacter marinus</name>
    <dbReference type="NCBI Taxonomy" id="2184063"/>
    <lineage>
        <taxon>Bacteria</taxon>
        <taxon>Pseudomonadati</taxon>
        <taxon>Pseudomonadota</taxon>
        <taxon>Alphaproteobacteria</taxon>
        <taxon>Rhodobacterales</taxon>
        <taxon>Paracoccaceae</taxon>
        <taxon>Pararhodobacter</taxon>
    </lineage>
</organism>
<proteinExistence type="predicted"/>
<dbReference type="GO" id="GO:0016787">
    <property type="term" value="F:hydrolase activity"/>
    <property type="evidence" value="ECO:0007669"/>
    <property type="project" value="InterPro"/>
</dbReference>
<dbReference type="PANTHER" id="PTHR46623:SF6">
    <property type="entry name" value="ALPHA_BETA-HYDROLASES SUPERFAMILY PROTEIN"/>
    <property type="match status" value="1"/>
</dbReference>
<dbReference type="Pfam" id="PF01738">
    <property type="entry name" value="DLH"/>
    <property type="match status" value="1"/>
</dbReference>
<name>A0A2U2CD57_9RHOB</name>
<evidence type="ECO:0000259" key="1">
    <source>
        <dbReference type="Pfam" id="PF01738"/>
    </source>
</evidence>
<evidence type="ECO:0000313" key="2">
    <source>
        <dbReference type="EMBL" id="PWE29835.1"/>
    </source>
</evidence>
<dbReference type="SUPFAM" id="SSF53474">
    <property type="entry name" value="alpha/beta-Hydrolases"/>
    <property type="match status" value="1"/>
</dbReference>
<dbReference type="InterPro" id="IPR029058">
    <property type="entry name" value="AB_hydrolase_fold"/>
</dbReference>
<sequence length="223" mass="24239">MMTAITLTASDGHDLGGYLALPQGTPRGGIVVIQEIFGVNVHIRDMCDRFAAAGYAALAPAIFDRIERDFECGYEPDDIAMARAFIPKLDWNGVMLDTEAARAELAQYGKVGIVGYCLGGSVAFLAAAEMDGIAAASCYYGGKIKDFADKKPRCPVQLHYGALDKGIPPENYEAVRAARPDCEFYLYEEADHGFNCDRRASFHPEAAAMAQKRTEKLFAEHVG</sequence>
<dbReference type="OrthoDB" id="9771666at2"/>
<dbReference type="PANTHER" id="PTHR46623">
    <property type="entry name" value="CARBOXYMETHYLENEBUTENOLIDASE-RELATED"/>
    <property type="match status" value="1"/>
</dbReference>
<reference evidence="2 3" key="1">
    <citation type="submission" date="2018-05" db="EMBL/GenBank/DDBJ databases">
        <title>Pararhodobacter marina sp. nov., isolated from deep-sea water of the Indian Ocean.</title>
        <authorList>
            <person name="Lai Q.Sr."/>
            <person name="Liu X."/>
            <person name="Shao Z."/>
        </authorList>
    </citation>
    <scope>NUCLEOTIDE SEQUENCE [LARGE SCALE GENOMIC DNA]</scope>
    <source>
        <strain evidence="2 3">CIC4N-9</strain>
    </source>
</reference>
<dbReference type="Gene3D" id="3.40.50.1820">
    <property type="entry name" value="alpha/beta hydrolase"/>
    <property type="match status" value="1"/>
</dbReference>
<evidence type="ECO:0000313" key="3">
    <source>
        <dbReference type="Proteomes" id="UP000244940"/>
    </source>
</evidence>
<gene>
    <name evidence="2" type="ORF">C4N9_08375</name>
</gene>
<accession>A0A2U2CD57</accession>
<dbReference type="InterPro" id="IPR002925">
    <property type="entry name" value="Dienelactn_hydro"/>
</dbReference>
<dbReference type="EMBL" id="QEYD01000004">
    <property type="protein sequence ID" value="PWE29835.1"/>
    <property type="molecule type" value="Genomic_DNA"/>
</dbReference>